<dbReference type="PANTHER" id="PTHR37042">
    <property type="entry name" value="OUTER MEMBRANE PROTEIN RV1973"/>
    <property type="match status" value="1"/>
</dbReference>
<evidence type="ECO:0000256" key="1">
    <source>
        <dbReference type="ARBA" id="ARBA00004370"/>
    </source>
</evidence>
<keyword evidence="2 4" id="KW-0472">Membrane</keyword>
<feature type="transmembrane region" description="Helical" evidence="4">
    <location>
        <begin position="80"/>
        <end position="100"/>
    </location>
</feature>
<dbReference type="RefSeq" id="WP_118927900.1">
    <property type="nucleotide sequence ID" value="NZ_QXGH01000032.1"/>
</dbReference>
<evidence type="ECO:0008006" key="7">
    <source>
        <dbReference type="Google" id="ProtNLM"/>
    </source>
</evidence>
<comment type="caution">
    <text evidence="5">The sequence shown here is derived from an EMBL/GenBank/DDBJ whole genome shotgun (WGS) entry which is preliminary data.</text>
</comment>
<evidence type="ECO:0000256" key="2">
    <source>
        <dbReference type="ARBA" id="ARBA00023136"/>
    </source>
</evidence>
<keyword evidence="6" id="KW-1185">Reference proteome</keyword>
<feature type="region of interest" description="Disordered" evidence="3">
    <location>
        <begin position="1"/>
        <end position="73"/>
    </location>
</feature>
<dbReference type="OrthoDB" id="3788795at2"/>
<evidence type="ECO:0000256" key="4">
    <source>
        <dbReference type="SAM" id="Phobius"/>
    </source>
</evidence>
<gene>
    <name evidence="5" type="ORF">D0Z08_24475</name>
</gene>
<organism evidence="5 6">
    <name type="scientific">Nocardioides immobilis</name>
    <dbReference type="NCBI Taxonomy" id="2049295"/>
    <lineage>
        <taxon>Bacteria</taxon>
        <taxon>Bacillati</taxon>
        <taxon>Actinomycetota</taxon>
        <taxon>Actinomycetes</taxon>
        <taxon>Propionibacteriales</taxon>
        <taxon>Nocardioidaceae</taxon>
        <taxon>Nocardioides</taxon>
    </lineage>
</organism>
<evidence type="ECO:0000256" key="3">
    <source>
        <dbReference type="SAM" id="MobiDB-lite"/>
    </source>
</evidence>
<dbReference type="GO" id="GO:0016020">
    <property type="term" value="C:membrane"/>
    <property type="evidence" value="ECO:0007669"/>
    <property type="project" value="UniProtKB-SubCell"/>
</dbReference>
<sequence>MSRPTPRRPSRTSTPRPRKIAGRVEPTEEDAARPATTRAAAEDPARTPPAPPKPPRRPVSRSGDDGKAPVEDPRGRMSTLLALIGLLVLLLLLQCGWFVWNATRDEKVPASSAAAADDEDDAPIPVPSGKPVVLNQLAVQEGVEAAAAAAGSMFGRNWKNYDEGVESAVALMTEEFAEQYRATTDDVRQEFIRKKTEVQVRVVAQSVVRANEAELEALIFLNQYVFRGEGDDAKSTYTPYRALLTMVHTDAGWLVDGVETK</sequence>
<evidence type="ECO:0000313" key="6">
    <source>
        <dbReference type="Proteomes" id="UP000283644"/>
    </source>
</evidence>
<dbReference type="PANTHER" id="PTHR37042:SF4">
    <property type="entry name" value="OUTER MEMBRANE PROTEIN RV1973"/>
    <property type="match status" value="1"/>
</dbReference>
<feature type="compositionally biased region" description="Basic residues" evidence="3">
    <location>
        <begin position="1"/>
        <end position="21"/>
    </location>
</feature>
<dbReference type="AlphaFoldDB" id="A0A417XVU3"/>
<comment type="subcellular location">
    <subcellularLocation>
        <location evidence="1">Membrane</location>
    </subcellularLocation>
</comment>
<feature type="compositionally biased region" description="Basic and acidic residues" evidence="3">
    <location>
        <begin position="62"/>
        <end position="73"/>
    </location>
</feature>
<name>A0A417XVU3_9ACTN</name>
<reference evidence="5 6" key="1">
    <citation type="submission" date="2018-09" db="EMBL/GenBank/DDBJ databases">
        <title>Genome sequencing of Nocardioides immobilis CCTCC AB 2017083 for comparison to Nocardioides silvaticus.</title>
        <authorList>
            <person name="Li C."/>
            <person name="Wang G."/>
        </authorList>
    </citation>
    <scope>NUCLEOTIDE SEQUENCE [LARGE SCALE GENOMIC DNA]</scope>
    <source>
        <strain evidence="5 6">CCTCC AB 2017083</strain>
    </source>
</reference>
<keyword evidence="4" id="KW-1133">Transmembrane helix</keyword>
<dbReference type="Proteomes" id="UP000283644">
    <property type="component" value="Unassembled WGS sequence"/>
</dbReference>
<proteinExistence type="predicted"/>
<dbReference type="EMBL" id="QXGH01000032">
    <property type="protein sequence ID" value="RHW24476.1"/>
    <property type="molecule type" value="Genomic_DNA"/>
</dbReference>
<evidence type="ECO:0000313" key="5">
    <source>
        <dbReference type="EMBL" id="RHW24476.1"/>
    </source>
</evidence>
<protein>
    <recommendedName>
        <fullName evidence="7">Mce-associated membrane protein</fullName>
    </recommendedName>
</protein>
<accession>A0A417XVU3</accession>
<keyword evidence="4" id="KW-0812">Transmembrane</keyword>